<dbReference type="GeneID" id="39422024"/>
<proteinExistence type="predicted"/>
<gene>
    <name evidence="2" type="primary">resA</name>
    <name evidence="2" type="ORF">NFRAN_2915</name>
</gene>
<dbReference type="KEGG" id="nfn:NFRAN_2915"/>
<keyword evidence="3" id="KW-1185">Reference proteome</keyword>
<dbReference type="Proteomes" id="UP000294299">
    <property type="component" value="Chromosome NFRAN"/>
</dbReference>
<dbReference type="PANTHER" id="PTHR42852:SF13">
    <property type="entry name" value="PROTEIN DIPZ"/>
    <property type="match status" value="1"/>
</dbReference>
<dbReference type="EMBL" id="LR216287">
    <property type="protein sequence ID" value="VFJ15238.1"/>
    <property type="molecule type" value="Genomic_DNA"/>
</dbReference>
<reference evidence="2 3" key="1">
    <citation type="submission" date="2019-02" db="EMBL/GenBank/DDBJ databases">
        <authorList>
            <person name="Lehtovirta-Morley E L."/>
        </authorList>
    </citation>
    <scope>NUCLEOTIDE SEQUENCE [LARGE SCALE GENOMIC DNA]</scope>
    <source>
        <strain evidence="2">NFRAN1</strain>
    </source>
</reference>
<name>A0A484IEQ9_9ARCH</name>
<dbReference type="Gene3D" id="2.60.120.260">
    <property type="entry name" value="Galactose-binding domain-like"/>
    <property type="match status" value="1"/>
</dbReference>
<accession>A0A484IEQ9</accession>
<dbReference type="Pfam" id="PF08534">
    <property type="entry name" value="Redoxin"/>
    <property type="match status" value="1"/>
</dbReference>
<dbReference type="InterPro" id="IPR013766">
    <property type="entry name" value="Thioredoxin_domain"/>
</dbReference>
<organism evidence="2 3">
    <name type="scientific">Candidatus Nitrosocosmicus franklandianus</name>
    <dbReference type="NCBI Taxonomy" id="1798806"/>
    <lineage>
        <taxon>Archaea</taxon>
        <taxon>Nitrososphaerota</taxon>
        <taxon>Nitrososphaeria</taxon>
        <taxon>Nitrososphaerales</taxon>
        <taxon>Nitrososphaeraceae</taxon>
        <taxon>Candidatus Nitrosocosmicus</taxon>
    </lineage>
</organism>
<feature type="domain" description="Thioredoxin" evidence="1">
    <location>
        <begin position="3"/>
        <end position="149"/>
    </location>
</feature>
<evidence type="ECO:0000313" key="2">
    <source>
        <dbReference type="EMBL" id="VFJ15238.1"/>
    </source>
</evidence>
<protein>
    <submittedName>
        <fullName evidence="2">Thiol-disulfide oxidoreductase ResA</fullName>
    </submittedName>
</protein>
<evidence type="ECO:0000313" key="3">
    <source>
        <dbReference type="Proteomes" id="UP000294299"/>
    </source>
</evidence>
<dbReference type="GO" id="GO:0016491">
    <property type="term" value="F:oxidoreductase activity"/>
    <property type="evidence" value="ECO:0007669"/>
    <property type="project" value="InterPro"/>
</dbReference>
<dbReference type="Pfam" id="PF17991">
    <property type="entry name" value="Thioredoxin_10"/>
    <property type="match status" value="1"/>
</dbReference>
<dbReference type="InterPro" id="IPR050553">
    <property type="entry name" value="Thioredoxin_ResA/DsbE_sf"/>
</dbReference>
<dbReference type="InterPro" id="IPR013740">
    <property type="entry name" value="Redoxin"/>
</dbReference>
<dbReference type="SUPFAM" id="SSF52833">
    <property type="entry name" value="Thioredoxin-like"/>
    <property type="match status" value="1"/>
</dbReference>
<dbReference type="OrthoDB" id="9006at2157"/>
<evidence type="ECO:0000259" key="1">
    <source>
        <dbReference type="PROSITE" id="PS51352"/>
    </source>
</evidence>
<dbReference type="RefSeq" id="WP_134485208.1">
    <property type="nucleotide sequence ID" value="NZ_LR216287.1"/>
</dbReference>
<dbReference type="PROSITE" id="PS51352">
    <property type="entry name" value="THIOREDOXIN_2"/>
    <property type="match status" value="1"/>
</dbReference>
<dbReference type="AlphaFoldDB" id="A0A484IEQ9"/>
<sequence length="357" mass="41631">MNIIPATPAPEYKEIKKWNDNKMHSIRELKGKVILLDFWTYTCIFCLRTIPTIELLKKKYEKDGLEVIGIHSSEYEFARKEENILKALETYDLKNTITGFDITNKTWEAYGNSYWPKHILIDKDGFVRYEHPGYGTIEDFEEAILDLLELPPKTTQETNSKQVRQPDLNDFTGQYKNEQEHEPQSGNEQNKIVRMYGMHFPGMAPEICVGYSRLRRFGNNQKVKVEEYNIFNEPTQIMDNVVYLKGKWFWGKEGIYASFEHKDKNPSITFRYNSASNVNIITGSTDGKPAKAEILLDGKYLEENQIGYHSKLVDGISSVDITWPFMMNVVKTKNRETHKLEILPSTDNFYFYTFVFG</sequence>
<dbReference type="InterPro" id="IPR041017">
    <property type="entry name" value="Thioredoxin_10"/>
</dbReference>
<dbReference type="PANTHER" id="PTHR42852">
    <property type="entry name" value="THIOL:DISULFIDE INTERCHANGE PROTEIN DSBE"/>
    <property type="match status" value="1"/>
</dbReference>
<dbReference type="Gene3D" id="3.40.30.10">
    <property type="entry name" value="Glutaredoxin"/>
    <property type="match status" value="1"/>
</dbReference>
<dbReference type="InterPro" id="IPR036249">
    <property type="entry name" value="Thioredoxin-like_sf"/>
</dbReference>